<dbReference type="NCBIfam" id="TIGR01909">
    <property type="entry name" value="C_GCAxxG_C_C"/>
    <property type="match status" value="1"/>
</dbReference>
<proteinExistence type="predicted"/>
<gene>
    <name evidence="1" type="ORF">Rifp1Sym_eq00060</name>
</gene>
<protein>
    <submittedName>
        <fullName evidence="1">C_GCAxxG_C_C family protein</fullName>
    </submittedName>
</protein>
<keyword evidence="2" id="KW-1185">Reference proteome</keyword>
<dbReference type="Pfam" id="PF09719">
    <property type="entry name" value="C_GCAxxG_C_C"/>
    <property type="match status" value="1"/>
</dbReference>
<evidence type="ECO:0000313" key="1">
    <source>
        <dbReference type="EMBL" id="EGV49992.1"/>
    </source>
</evidence>
<sequence length="180" mass="19626">MPQLHHFAEIDGSSIPAGVVMDKEKRAQLAEQAYAKATQYELDYGCCPQCVLATVQETIGIISDETIKASHGLSGGGGLMGQGACGALTGGLMALSAKRGRDRDKLDRGRGIGNFRKGRELVERFREEFGGITCEELQQRFTGRTYDLWDATEYKAFADARGEQCARATGVVTKWVVEMI</sequence>
<dbReference type="Proteomes" id="UP000004491">
    <property type="component" value="Unassembled WGS sequence"/>
</dbReference>
<dbReference type="InterPro" id="IPR010181">
    <property type="entry name" value="CGCAxxGCC_motif"/>
</dbReference>
<evidence type="ECO:0000313" key="2">
    <source>
        <dbReference type="Proteomes" id="UP000004491"/>
    </source>
</evidence>
<comment type="caution">
    <text evidence="1">The sequence shown here is derived from an EMBL/GenBank/DDBJ whole genome shotgun (WGS) entry which is preliminary data.</text>
</comment>
<reference evidence="1" key="1">
    <citation type="journal article" date="2011" name="ISME J.">
        <title>The endosymbionts of the deep-sea tubeworms Riftia pachyptila and Tevnia jerichonana share an identical physiology as revealed by proteogenomic analyses.</title>
        <authorList>
            <person name="Gardebrecht A."/>
            <person name="Markert S."/>
            <person name="Felbeck H."/>
            <person name="Thuermer A."/>
            <person name="Albrecht D."/>
            <person name="Wollherr A."/>
            <person name="Kabisch J."/>
            <person name="Lehmann R."/>
            <person name="Daniel R."/>
            <person name="Liesegang H."/>
            <person name="Hecker M."/>
            <person name="Sievert S.M."/>
            <person name="Schweder T."/>
        </authorList>
    </citation>
    <scope>NUCLEOTIDE SEQUENCE [LARGE SCALE GENOMIC DNA]</scope>
</reference>
<name>G2DHB8_9GAMM</name>
<dbReference type="AlphaFoldDB" id="G2DHB8"/>
<accession>G2DHB8</accession>
<organism evidence="1 2">
    <name type="scientific">endosymbiont of Riftia pachyptila</name>
    <name type="common">vent Ph05</name>
    <dbReference type="NCBI Taxonomy" id="1048808"/>
    <lineage>
        <taxon>Bacteria</taxon>
        <taxon>Pseudomonadati</taxon>
        <taxon>Pseudomonadota</taxon>
        <taxon>Gammaproteobacteria</taxon>
        <taxon>sulfur-oxidizing symbionts</taxon>
    </lineage>
</organism>
<dbReference type="EMBL" id="AFOC01000122">
    <property type="protein sequence ID" value="EGV49992.1"/>
    <property type="molecule type" value="Genomic_DNA"/>
</dbReference>